<evidence type="ECO:0000256" key="14">
    <source>
        <dbReference type="SAM" id="MobiDB-lite"/>
    </source>
</evidence>
<feature type="transmembrane region" description="Helical" evidence="15">
    <location>
        <begin position="41"/>
        <end position="63"/>
    </location>
</feature>
<evidence type="ECO:0000256" key="4">
    <source>
        <dbReference type="ARBA" id="ARBA00022475"/>
    </source>
</evidence>
<comment type="subcellular location">
    <subcellularLocation>
        <location evidence="2">Cell membrane</location>
        <topology evidence="2">Multi-pass membrane protein</topology>
    </subcellularLocation>
</comment>
<protein>
    <recommendedName>
        <fullName evidence="3">histidine kinase</fullName>
        <ecNumber evidence="3">2.7.13.3</ecNumber>
    </recommendedName>
</protein>
<evidence type="ECO:0000256" key="10">
    <source>
        <dbReference type="ARBA" id="ARBA00022840"/>
    </source>
</evidence>
<evidence type="ECO:0000256" key="3">
    <source>
        <dbReference type="ARBA" id="ARBA00012438"/>
    </source>
</evidence>
<dbReference type="Gene3D" id="3.30.565.10">
    <property type="entry name" value="Histidine kinase-like ATPase, C-terminal domain"/>
    <property type="match status" value="1"/>
</dbReference>
<dbReference type="InterPro" id="IPR003661">
    <property type="entry name" value="HisK_dim/P_dom"/>
</dbReference>
<dbReference type="InterPro" id="IPR003594">
    <property type="entry name" value="HATPase_dom"/>
</dbReference>
<evidence type="ECO:0000256" key="8">
    <source>
        <dbReference type="ARBA" id="ARBA00022741"/>
    </source>
</evidence>
<evidence type="ECO:0000256" key="13">
    <source>
        <dbReference type="ARBA" id="ARBA00023136"/>
    </source>
</evidence>
<dbReference type="SUPFAM" id="SSF55874">
    <property type="entry name" value="ATPase domain of HSP90 chaperone/DNA topoisomerase II/histidine kinase"/>
    <property type="match status" value="1"/>
</dbReference>
<dbReference type="GO" id="GO:0005524">
    <property type="term" value="F:ATP binding"/>
    <property type="evidence" value="ECO:0007669"/>
    <property type="project" value="UniProtKB-KW"/>
</dbReference>
<evidence type="ECO:0000313" key="18">
    <source>
        <dbReference type="EMBL" id="EOL49428.1"/>
    </source>
</evidence>
<feature type="transmembrane region" description="Helical" evidence="15">
    <location>
        <begin position="99"/>
        <end position="117"/>
    </location>
</feature>
<feature type="region of interest" description="Disordered" evidence="14">
    <location>
        <begin position="407"/>
        <end position="426"/>
    </location>
</feature>
<keyword evidence="6" id="KW-0808">Transferase</keyword>
<dbReference type="CDD" id="cd00075">
    <property type="entry name" value="HATPase"/>
    <property type="match status" value="1"/>
</dbReference>
<dbReference type="FunFam" id="3.30.565.10:FF:000013">
    <property type="entry name" value="Two-component sensor histidine kinase"/>
    <property type="match status" value="1"/>
</dbReference>
<dbReference type="PANTHER" id="PTHR45528">
    <property type="entry name" value="SENSOR HISTIDINE KINASE CPXA"/>
    <property type="match status" value="1"/>
</dbReference>
<evidence type="ECO:0000313" key="19">
    <source>
        <dbReference type="Proteomes" id="UP000013785"/>
    </source>
</evidence>
<dbReference type="PRINTS" id="PR00344">
    <property type="entry name" value="BCTRLSENSOR"/>
</dbReference>
<dbReference type="InterPro" id="IPR005467">
    <property type="entry name" value="His_kinase_dom"/>
</dbReference>
<keyword evidence="10" id="KW-0067">ATP-binding</keyword>
<accession>R3U7M7</accession>
<dbReference type="EC" id="2.7.13.3" evidence="3"/>
<keyword evidence="11 15" id="KW-1133">Transmembrane helix</keyword>
<dbReference type="SMART" id="SM00387">
    <property type="entry name" value="HATPase_c"/>
    <property type="match status" value="1"/>
</dbReference>
<dbReference type="GO" id="GO:0005886">
    <property type="term" value="C:plasma membrane"/>
    <property type="evidence" value="ECO:0007669"/>
    <property type="project" value="UniProtKB-SubCell"/>
</dbReference>
<dbReference type="PATRIC" id="fig|1158610.3.peg.62"/>
<keyword evidence="8" id="KW-0547">Nucleotide-binding</keyword>
<dbReference type="CDD" id="cd00082">
    <property type="entry name" value="HisKA"/>
    <property type="match status" value="1"/>
</dbReference>
<evidence type="ECO:0000256" key="11">
    <source>
        <dbReference type="ARBA" id="ARBA00022989"/>
    </source>
</evidence>
<dbReference type="SUPFAM" id="SSF47384">
    <property type="entry name" value="Homodimeric domain of signal transducing histidine kinase"/>
    <property type="match status" value="1"/>
</dbReference>
<dbReference type="EMBL" id="AJAT01000004">
    <property type="protein sequence ID" value="EOL49428.1"/>
    <property type="molecule type" value="Genomic_DNA"/>
</dbReference>
<evidence type="ECO:0000256" key="9">
    <source>
        <dbReference type="ARBA" id="ARBA00022777"/>
    </source>
</evidence>
<dbReference type="OrthoDB" id="335833at2"/>
<keyword evidence="7 15" id="KW-0812">Transmembrane</keyword>
<keyword evidence="4" id="KW-1003">Cell membrane</keyword>
<dbReference type="AlphaFoldDB" id="R3U7M7"/>
<name>R3U7M7_9ENTE</name>
<dbReference type="FunFam" id="1.10.287.130:FF:000001">
    <property type="entry name" value="Two-component sensor histidine kinase"/>
    <property type="match status" value="1"/>
</dbReference>
<dbReference type="InterPro" id="IPR050398">
    <property type="entry name" value="HssS/ArlS-like"/>
</dbReference>
<organism evidence="18 19">
    <name type="scientific">Enterococcus phoeniculicola ATCC BAA-412</name>
    <dbReference type="NCBI Taxonomy" id="1158610"/>
    <lineage>
        <taxon>Bacteria</taxon>
        <taxon>Bacillati</taxon>
        <taxon>Bacillota</taxon>
        <taxon>Bacilli</taxon>
        <taxon>Lactobacillales</taxon>
        <taxon>Enterococcaceae</taxon>
        <taxon>Enterococcus</taxon>
    </lineage>
</organism>
<dbReference type="Pfam" id="PF00512">
    <property type="entry name" value="HisKA"/>
    <property type="match status" value="1"/>
</dbReference>
<dbReference type="PROSITE" id="PS50109">
    <property type="entry name" value="HIS_KIN"/>
    <property type="match status" value="1"/>
</dbReference>
<dbReference type="InterPro" id="IPR004358">
    <property type="entry name" value="Sig_transdc_His_kin-like_C"/>
</dbReference>
<evidence type="ECO:0000256" key="7">
    <source>
        <dbReference type="ARBA" id="ARBA00022692"/>
    </source>
</evidence>
<dbReference type="InterPro" id="IPR036890">
    <property type="entry name" value="HATPase_C_sf"/>
</dbReference>
<evidence type="ECO:0000259" key="16">
    <source>
        <dbReference type="PROSITE" id="PS50109"/>
    </source>
</evidence>
<dbReference type="SMART" id="SM00388">
    <property type="entry name" value="HisKA"/>
    <property type="match status" value="1"/>
</dbReference>
<keyword evidence="9 18" id="KW-0418">Kinase</keyword>
<evidence type="ECO:0000256" key="1">
    <source>
        <dbReference type="ARBA" id="ARBA00000085"/>
    </source>
</evidence>
<keyword evidence="13 15" id="KW-0472">Membrane</keyword>
<feature type="domain" description="Histidine kinase" evidence="16">
    <location>
        <begin position="186"/>
        <end position="403"/>
    </location>
</feature>
<dbReference type="eggNOG" id="COG5002">
    <property type="taxonomic scope" value="Bacteria"/>
</dbReference>
<evidence type="ECO:0000256" key="5">
    <source>
        <dbReference type="ARBA" id="ARBA00022553"/>
    </source>
</evidence>
<evidence type="ECO:0000256" key="12">
    <source>
        <dbReference type="ARBA" id="ARBA00023012"/>
    </source>
</evidence>
<gene>
    <name evidence="18" type="ORF">UC3_00085</name>
</gene>
<dbReference type="Pfam" id="PF02518">
    <property type="entry name" value="HATPase_c"/>
    <property type="match status" value="1"/>
</dbReference>
<reference evidence="18 19" key="1">
    <citation type="submission" date="2013-02" db="EMBL/GenBank/DDBJ databases">
        <title>The Genome Sequence of Enterococcus phoeniculicola BAA-412.</title>
        <authorList>
            <consortium name="The Broad Institute Genome Sequencing Platform"/>
            <consortium name="The Broad Institute Genome Sequencing Center for Infectious Disease"/>
            <person name="Earl A.M."/>
            <person name="Gilmore M.S."/>
            <person name="Lebreton F."/>
            <person name="Walker B."/>
            <person name="Young S.K."/>
            <person name="Zeng Q."/>
            <person name="Gargeya S."/>
            <person name="Fitzgerald M."/>
            <person name="Haas B."/>
            <person name="Abouelleil A."/>
            <person name="Alvarado L."/>
            <person name="Arachchi H.M."/>
            <person name="Berlin A.M."/>
            <person name="Chapman S.B."/>
            <person name="Dewar J."/>
            <person name="Goldberg J."/>
            <person name="Griggs A."/>
            <person name="Gujja S."/>
            <person name="Hansen M."/>
            <person name="Howarth C."/>
            <person name="Imamovic A."/>
            <person name="Larimer J."/>
            <person name="McCowan C."/>
            <person name="Murphy C."/>
            <person name="Neiman D."/>
            <person name="Pearson M."/>
            <person name="Priest M."/>
            <person name="Roberts A."/>
            <person name="Saif S."/>
            <person name="Shea T."/>
            <person name="Sisk P."/>
            <person name="Sykes S."/>
            <person name="Wortman J."/>
            <person name="Nusbaum C."/>
            <person name="Birren B."/>
        </authorList>
    </citation>
    <scope>NUCLEOTIDE SEQUENCE [LARGE SCALE GENOMIC DNA]</scope>
    <source>
        <strain evidence="18 19">ATCC BAA-412</strain>
    </source>
</reference>
<proteinExistence type="predicted"/>
<keyword evidence="12" id="KW-0902">Two-component regulatory system</keyword>
<sequence>MERKSFKPFGELVIKLMQGKRKVLQEKKKRITLTSKEISELLAEGIVTVVLLLLLNVAILVVLDSVVRNSPSLENAIWGTKNAFANQMNTDFFLSFRNFFVPAFFLVDMAVLYWRLIRRYRQMQLRHIISELHYIANGNYDHRIPFELSGDLSRVVSSINGLVDSTVAAIEDERRIEKSKDELITNVSHDIRTPLTSIIGYLGLIEDRQFHSQEDLLKYTHTAYVKAKQMKVLVEDLFEYTKVRQPSVPINITSFDMTQLVEQLAADFELEASKKQIEIHVVSSPEHFIMDGDTEKLVRVFNNLLSNALKYGKGAKHIIIEVEKVGTEAVITVKNDGAMIPKRALDSLFDRFYRVEESRSQETGGTGLGLAIAQSIIALHGGYIYAKSDTNWTAFIMHLPVTRNNPEELDTEETLSDTKKKRGLRK</sequence>
<dbReference type="Gene3D" id="1.10.287.130">
    <property type="match status" value="1"/>
</dbReference>
<comment type="caution">
    <text evidence="18">The sequence shown here is derived from an EMBL/GenBank/DDBJ whole genome shotgun (WGS) entry which is preliminary data.</text>
</comment>
<dbReference type="Proteomes" id="UP000013785">
    <property type="component" value="Unassembled WGS sequence"/>
</dbReference>
<keyword evidence="5" id="KW-0597">Phosphoprotein</keyword>
<dbReference type="PANTHER" id="PTHR45528:SF1">
    <property type="entry name" value="SENSOR HISTIDINE KINASE CPXA"/>
    <property type="match status" value="1"/>
</dbReference>
<evidence type="ECO:0000259" key="17">
    <source>
        <dbReference type="PROSITE" id="PS50885"/>
    </source>
</evidence>
<evidence type="ECO:0000256" key="15">
    <source>
        <dbReference type="SAM" id="Phobius"/>
    </source>
</evidence>
<comment type="catalytic activity">
    <reaction evidence="1">
        <text>ATP + protein L-histidine = ADP + protein N-phospho-L-histidine.</text>
        <dbReference type="EC" id="2.7.13.3"/>
    </reaction>
</comment>
<dbReference type="InterPro" id="IPR003660">
    <property type="entry name" value="HAMP_dom"/>
</dbReference>
<dbReference type="GO" id="GO:0000155">
    <property type="term" value="F:phosphorelay sensor kinase activity"/>
    <property type="evidence" value="ECO:0007669"/>
    <property type="project" value="InterPro"/>
</dbReference>
<evidence type="ECO:0000256" key="2">
    <source>
        <dbReference type="ARBA" id="ARBA00004651"/>
    </source>
</evidence>
<keyword evidence="19" id="KW-1185">Reference proteome</keyword>
<dbReference type="InterPro" id="IPR036097">
    <property type="entry name" value="HisK_dim/P_sf"/>
</dbReference>
<dbReference type="STRING" id="154621.RV11_GL002378"/>
<evidence type="ECO:0000256" key="6">
    <source>
        <dbReference type="ARBA" id="ARBA00022679"/>
    </source>
</evidence>
<dbReference type="PROSITE" id="PS50885">
    <property type="entry name" value="HAMP"/>
    <property type="match status" value="1"/>
</dbReference>
<dbReference type="HOGENOM" id="CLU_000445_89_3_9"/>
<feature type="domain" description="HAMP" evidence="17">
    <location>
        <begin position="119"/>
        <end position="171"/>
    </location>
</feature>